<comment type="caution">
    <text evidence="1">The sequence shown here is derived from an EMBL/GenBank/DDBJ whole genome shotgun (WGS) entry which is preliminary data.</text>
</comment>
<sequence>MDSHDEARSKASALLRQRGLRYDNIYDPADSQLDKLAGNLPTDVLPSTIVLDKQGRLAVRILGPVNADTLLTEIEAVNHGR</sequence>
<proteinExistence type="predicted"/>
<protein>
    <submittedName>
        <fullName evidence="1">Uncharacterized protein</fullName>
    </submittedName>
</protein>
<dbReference type="Proteomes" id="UP000523079">
    <property type="component" value="Unassembled WGS sequence"/>
</dbReference>
<accession>A0A7W3P5J6</accession>
<organism evidence="1 2">
    <name type="scientific">Microlunatus kandeliicorticis</name>
    <dbReference type="NCBI Taxonomy" id="1759536"/>
    <lineage>
        <taxon>Bacteria</taxon>
        <taxon>Bacillati</taxon>
        <taxon>Actinomycetota</taxon>
        <taxon>Actinomycetes</taxon>
        <taxon>Propionibacteriales</taxon>
        <taxon>Propionibacteriaceae</taxon>
        <taxon>Microlunatus</taxon>
    </lineage>
</organism>
<gene>
    <name evidence="1" type="ORF">FHX74_001659</name>
</gene>
<dbReference type="SUPFAM" id="SSF52833">
    <property type="entry name" value="Thioredoxin-like"/>
    <property type="match status" value="1"/>
</dbReference>
<name>A0A7W3P5J6_9ACTN</name>
<evidence type="ECO:0000313" key="1">
    <source>
        <dbReference type="EMBL" id="MBA8794054.1"/>
    </source>
</evidence>
<dbReference type="Gene3D" id="3.40.30.10">
    <property type="entry name" value="Glutaredoxin"/>
    <property type="match status" value="1"/>
</dbReference>
<dbReference type="AlphaFoldDB" id="A0A7W3P5J6"/>
<dbReference type="InterPro" id="IPR036249">
    <property type="entry name" value="Thioredoxin-like_sf"/>
</dbReference>
<evidence type="ECO:0000313" key="2">
    <source>
        <dbReference type="Proteomes" id="UP000523079"/>
    </source>
</evidence>
<reference evidence="1 2" key="1">
    <citation type="submission" date="2020-07" db="EMBL/GenBank/DDBJ databases">
        <title>Sequencing the genomes of 1000 actinobacteria strains.</title>
        <authorList>
            <person name="Klenk H.-P."/>
        </authorList>
    </citation>
    <scope>NUCLEOTIDE SEQUENCE [LARGE SCALE GENOMIC DNA]</scope>
    <source>
        <strain evidence="1 2">DSM 100723</strain>
    </source>
</reference>
<keyword evidence="2" id="KW-1185">Reference proteome</keyword>
<dbReference type="EMBL" id="JACGWT010000002">
    <property type="protein sequence ID" value="MBA8794054.1"/>
    <property type="molecule type" value="Genomic_DNA"/>
</dbReference>